<proteinExistence type="predicted"/>
<reference evidence="1 2" key="1">
    <citation type="journal article" date="2016" name="Mol. Biol. Evol.">
        <title>Comparative Genomics of Early-Diverging Mushroom-Forming Fungi Provides Insights into the Origins of Lignocellulose Decay Capabilities.</title>
        <authorList>
            <person name="Nagy L.G."/>
            <person name="Riley R."/>
            <person name="Tritt A."/>
            <person name="Adam C."/>
            <person name="Daum C."/>
            <person name="Floudas D."/>
            <person name="Sun H."/>
            <person name="Yadav J.S."/>
            <person name="Pangilinan J."/>
            <person name="Larsson K.H."/>
            <person name="Matsuura K."/>
            <person name="Barry K."/>
            <person name="Labutti K."/>
            <person name="Kuo R."/>
            <person name="Ohm R.A."/>
            <person name="Bhattacharya S.S."/>
            <person name="Shirouzu T."/>
            <person name="Yoshinaga Y."/>
            <person name="Martin F.M."/>
            <person name="Grigoriev I.V."/>
            <person name="Hibbett D.S."/>
        </authorList>
    </citation>
    <scope>NUCLEOTIDE SEQUENCE [LARGE SCALE GENOMIC DNA]</scope>
    <source>
        <strain evidence="1 2">93-53</strain>
    </source>
</reference>
<dbReference type="GeneID" id="63828727"/>
<protein>
    <submittedName>
        <fullName evidence="1">Uncharacterized protein</fullName>
    </submittedName>
</protein>
<dbReference type="InParanoid" id="A0A165CEG8"/>
<gene>
    <name evidence="1" type="ORF">LAESUDRAFT_751997</name>
</gene>
<dbReference type="RefSeq" id="XP_040760407.1">
    <property type="nucleotide sequence ID" value="XM_040911699.1"/>
</dbReference>
<sequence>MSCHAARDVCMDARSHRFSIRVFHPVLHSRLLHNDGLTEPDQRNAIVMTFTSVAAEAKSHRGLILLEEPSLSSEGTFDFKLRIPRYDFATSGSENNRWQQPAGIPSDLECSLTFVHSQNGADYIMILTIAYQDQSEYSPVIVGDDELDCSRYNKPQAFARFGMMCATLYSTIHVPVVELVHGGPVTSERTKGRSACSETILAASFMLRSRRRQVIIQNEIVNPCGVDVTNVLAMPIRCSGSWLEELPPTDEDATLQLTTLTAIEPGN</sequence>
<evidence type="ECO:0000313" key="1">
    <source>
        <dbReference type="EMBL" id="KZT02667.1"/>
    </source>
</evidence>
<dbReference type="AlphaFoldDB" id="A0A165CEG8"/>
<organism evidence="1 2">
    <name type="scientific">Laetiporus sulphureus 93-53</name>
    <dbReference type="NCBI Taxonomy" id="1314785"/>
    <lineage>
        <taxon>Eukaryota</taxon>
        <taxon>Fungi</taxon>
        <taxon>Dikarya</taxon>
        <taxon>Basidiomycota</taxon>
        <taxon>Agaricomycotina</taxon>
        <taxon>Agaricomycetes</taxon>
        <taxon>Polyporales</taxon>
        <taxon>Laetiporus</taxon>
    </lineage>
</organism>
<keyword evidence="2" id="KW-1185">Reference proteome</keyword>
<dbReference type="Proteomes" id="UP000076871">
    <property type="component" value="Unassembled WGS sequence"/>
</dbReference>
<dbReference type="EMBL" id="KV427650">
    <property type="protein sequence ID" value="KZT02667.1"/>
    <property type="molecule type" value="Genomic_DNA"/>
</dbReference>
<accession>A0A165CEG8</accession>
<name>A0A165CEG8_9APHY</name>
<evidence type="ECO:0000313" key="2">
    <source>
        <dbReference type="Proteomes" id="UP000076871"/>
    </source>
</evidence>